<sequence>MEIDKAIRESDDRRLKTKYNNAIHVIQRALALYSIEEVTFSFNGGKDSTVLLNLLRAGYFLHKGEQSCPNGSLTNFPIRTIYFESTSAFPEINSFTYDTATTYGLQLDIIRSDFKSGLEALLKAKPIRAIFLGVRIGDPTAVGQEQFSPSSPGWPPFMRVNPILDWSYRDVWAFILTCKVQYCSLYDQGYTSIGSIHDTVPNALLCISNASSNNEKFKPAYMLSDGRLERAGRVKKISPLVCGQPVENGMDRVDSNRNSILTASAIAVGDEILFGIVEDQLGPSLCKKLHSIGWAVSQTAVVRNDIDSVAEEVERQKSSNDMVFIYGGVGPLHSDVTSAGVAKAFGVRLAPDEEFEEYLRQLIGDHCTGDRNEMALLPEGITELLHHDKLPVPLIKCKNVIILAATNLAELDKEWNCLIELLRSTGLSLMEPYKSESLTTDLSDVEAAQPLSKLCIEFPDLHIGCYRKSRQGPLVISFQGKDQARIEAAIESLSKKLHPGAFSEVI</sequence>
<name>A0ACC1X0Q5_MELAZ</name>
<evidence type="ECO:0000313" key="1">
    <source>
        <dbReference type="EMBL" id="KAJ4704971.1"/>
    </source>
</evidence>
<gene>
    <name evidence="1" type="ORF">OWV82_021808</name>
</gene>
<dbReference type="EMBL" id="CM051405">
    <property type="protein sequence ID" value="KAJ4704971.1"/>
    <property type="molecule type" value="Genomic_DNA"/>
</dbReference>
<accession>A0ACC1X0Q5</accession>
<reference evidence="1 2" key="1">
    <citation type="journal article" date="2023" name="Science">
        <title>Complex scaffold remodeling in plant triterpene biosynthesis.</title>
        <authorList>
            <person name="De La Pena R."/>
            <person name="Hodgson H."/>
            <person name="Liu J.C."/>
            <person name="Stephenson M.J."/>
            <person name="Martin A.C."/>
            <person name="Owen C."/>
            <person name="Harkess A."/>
            <person name="Leebens-Mack J."/>
            <person name="Jimenez L.E."/>
            <person name="Osbourn A."/>
            <person name="Sattely E.S."/>
        </authorList>
    </citation>
    <scope>NUCLEOTIDE SEQUENCE [LARGE SCALE GENOMIC DNA]</scope>
    <source>
        <strain evidence="2">cv. JPN11</strain>
        <tissue evidence="1">Leaf</tissue>
    </source>
</reference>
<dbReference type="Proteomes" id="UP001164539">
    <property type="component" value="Chromosome 12"/>
</dbReference>
<comment type="caution">
    <text evidence="1">The sequence shown here is derived from an EMBL/GenBank/DDBJ whole genome shotgun (WGS) entry which is preliminary data.</text>
</comment>
<protein>
    <submittedName>
        <fullName evidence="1">FAD synthase</fullName>
    </submittedName>
</protein>
<evidence type="ECO:0000313" key="2">
    <source>
        <dbReference type="Proteomes" id="UP001164539"/>
    </source>
</evidence>
<keyword evidence="2" id="KW-1185">Reference proteome</keyword>
<proteinExistence type="predicted"/>
<organism evidence="1 2">
    <name type="scientific">Melia azedarach</name>
    <name type="common">Chinaberry tree</name>
    <dbReference type="NCBI Taxonomy" id="155640"/>
    <lineage>
        <taxon>Eukaryota</taxon>
        <taxon>Viridiplantae</taxon>
        <taxon>Streptophyta</taxon>
        <taxon>Embryophyta</taxon>
        <taxon>Tracheophyta</taxon>
        <taxon>Spermatophyta</taxon>
        <taxon>Magnoliopsida</taxon>
        <taxon>eudicotyledons</taxon>
        <taxon>Gunneridae</taxon>
        <taxon>Pentapetalae</taxon>
        <taxon>rosids</taxon>
        <taxon>malvids</taxon>
        <taxon>Sapindales</taxon>
        <taxon>Meliaceae</taxon>
        <taxon>Melia</taxon>
    </lineage>
</organism>